<reference evidence="3" key="1">
    <citation type="journal article" date="2021" name="PeerJ">
        <title>Extensive microbial diversity within the chicken gut microbiome revealed by metagenomics and culture.</title>
        <authorList>
            <person name="Gilroy R."/>
            <person name="Ravi A."/>
            <person name="Getino M."/>
            <person name="Pursley I."/>
            <person name="Horton D.L."/>
            <person name="Alikhan N.F."/>
            <person name="Baker D."/>
            <person name="Gharbi K."/>
            <person name="Hall N."/>
            <person name="Watson M."/>
            <person name="Adriaenssens E.M."/>
            <person name="Foster-Nyarko E."/>
            <person name="Jarju S."/>
            <person name="Secka A."/>
            <person name="Antonio M."/>
            <person name="Oren A."/>
            <person name="Chaudhuri R.R."/>
            <person name="La Ragione R."/>
            <person name="Hildebrand F."/>
            <person name="Pallen M.J."/>
        </authorList>
    </citation>
    <scope>NUCLEOTIDE SEQUENCE</scope>
    <source>
        <strain evidence="3">CHK183-1962</strain>
    </source>
</reference>
<dbReference type="GO" id="GO:0016758">
    <property type="term" value="F:hexosyltransferase activity"/>
    <property type="evidence" value="ECO:0007669"/>
    <property type="project" value="TreeGrafter"/>
</dbReference>
<dbReference type="InterPro" id="IPR004629">
    <property type="entry name" value="WecG_TagA_CpsF"/>
</dbReference>
<comment type="caution">
    <text evidence="3">The sequence shown here is derived from an EMBL/GenBank/DDBJ whole genome shotgun (WGS) entry which is preliminary data.</text>
</comment>
<evidence type="ECO:0000256" key="2">
    <source>
        <dbReference type="ARBA" id="ARBA00022679"/>
    </source>
</evidence>
<proteinExistence type="predicted"/>
<evidence type="ECO:0000256" key="1">
    <source>
        <dbReference type="ARBA" id="ARBA00022676"/>
    </source>
</evidence>
<reference evidence="3" key="2">
    <citation type="submission" date="2021-04" db="EMBL/GenBank/DDBJ databases">
        <authorList>
            <person name="Gilroy R."/>
        </authorList>
    </citation>
    <scope>NUCLEOTIDE SEQUENCE</scope>
    <source>
        <strain evidence="3">CHK183-1962</strain>
    </source>
</reference>
<dbReference type="AlphaFoldDB" id="A0A9D2BIB8"/>
<name>A0A9D2BIB8_9FIRM</name>
<evidence type="ECO:0000313" key="3">
    <source>
        <dbReference type="EMBL" id="HIX77158.1"/>
    </source>
</evidence>
<sequence length="229" mass="25719">MDKKINVLGVELDNYGADEALEIVQEYMQNDRLNTIGIVTMQMLMLAGEDEQWKTYMKDLDMSIIGETEILAAAGIEADGTLYEEIESNEFLARLFWYLIQKQSRVFVLGETQDEVESLDKYLQETYPGLQMAGGAVVESLDEAGVDSLLNEINSATADVIVSGLKGTRQDEVVMDNRSKISAKIWLSLGEHPTVQNEAGIKTSWWGSLLKKNTFKRMVTKYKNEQTDG</sequence>
<dbReference type="Pfam" id="PF03808">
    <property type="entry name" value="Glyco_tran_WecG"/>
    <property type="match status" value="1"/>
</dbReference>
<accession>A0A9D2BIB8</accession>
<gene>
    <name evidence="3" type="ORF">H9734_06145</name>
</gene>
<dbReference type="PANTHER" id="PTHR34136:SF1">
    <property type="entry name" value="UDP-N-ACETYL-D-MANNOSAMINURONIC ACID TRANSFERASE"/>
    <property type="match status" value="1"/>
</dbReference>
<dbReference type="EMBL" id="DXEK01000100">
    <property type="protein sequence ID" value="HIX77158.1"/>
    <property type="molecule type" value="Genomic_DNA"/>
</dbReference>
<dbReference type="PANTHER" id="PTHR34136">
    <property type="match status" value="1"/>
</dbReference>
<protein>
    <submittedName>
        <fullName evidence="3">WecB/TagA/CpsF family glycosyltransferase</fullName>
    </submittedName>
</protein>
<organism evidence="3 4">
    <name type="scientific">Candidatus Fusicatenibacter merdavium</name>
    <dbReference type="NCBI Taxonomy" id="2838600"/>
    <lineage>
        <taxon>Bacteria</taxon>
        <taxon>Bacillati</taxon>
        <taxon>Bacillota</taxon>
        <taxon>Clostridia</taxon>
        <taxon>Lachnospirales</taxon>
        <taxon>Lachnospiraceae</taxon>
        <taxon>Fusicatenibacter</taxon>
    </lineage>
</organism>
<dbReference type="Proteomes" id="UP000886890">
    <property type="component" value="Unassembled WGS sequence"/>
</dbReference>
<keyword evidence="1" id="KW-0328">Glycosyltransferase</keyword>
<evidence type="ECO:0000313" key="4">
    <source>
        <dbReference type="Proteomes" id="UP000886890"/>
    </source>
</evidence>
<keyword evidence="2" id="KW-0808">Transferase</keyword>